<evidence type="ECO:0000256" key="1">
    <source>
        <dbReference type="ARBA" id="ARBA00023284"/>
    </source>
</evidence>
<dbReference type="SUPFAM" id="SSF52833">
    <property type="entry name" value="Thioredoxin-like"/>
    <property type="match status" value="1"/>
</dbReference>
<proteinExistence type="predicted"/>
<dbReference type="InterPro" id="IPR036249">
    <property type="entry name" value="Thioredoxin-like_sf"/>
</dbReference>
<evidence type="ECO:0000259" key="3">
    <source>
        <dbReference type="SMART" id="SM01224"/>
    </source>
</evidence>
<feature type="region of interest" description="Disordered" evidence="2">
    <location>
        <begin position="155"/>
        <end position="218"/>
    </location>
</feature>
<dbReference type="PANTHER" id="PTHR36417:SF2">
    <property type="entry name" value="SELENOPROTEIN DOMAIN PROTEIN (AFU_ORTHOLOGUE AFUA_1G05220)"/>
    <property type="match status" value="1"/>
</dbReference>
<feature type="domain" description="G protein gamma" evidence="3">
    <location>
        <begin position="21"/>
        <end position="78"/>
    </location>
</feature>
<gene>
    <name evidence="4" type="ORF">B0A52_01681</name>
</gene>
<dbReference type="Gene3D" id="3.40.30.10">
    <property type="entry name" value="Glutaredoxin"/>
    <property type="match status" value="1"/>
</dbReference>
<dbReference type="EMBL" id="NAJM01000004">
    <property type="protein sequence ID" value="RVX74555.1"/>
    <property type="molecule type" value="Genomic_DNA"/>
</dbReference>
<dbReference type="VEuPathDB" id="FungiDB:PV10_07241"/>
<dbReference type="AlphaFoldDB" id="A0A438NFR0"/>
<dbReference type="SMART" id="SM01224">
    <property type="entry name" value="G_gamma"/>
    <property type="match status" value="1"/>
</dbReference>
<dbReference type="InterPro" id="IPR036284">
    <property type="entry name" value="GGL_sf"/>
</dbReference>
<dbReference type="GO" id="GO:0007186">
    <property type="term" value="P:G protein-coupled receptor signaling pathway"/>
    <property type="evidence" value="ECO:0007669"/>
    <property type="project" value="InterPro"/>
</dbReference>
<dbReference type="Pfam" id="PF10262">
    <property type="entry name" value="Rdx"/>
    <property type="match status" value="1"/>
</dbReference>
<dbReference type="OrthoDB" id="60822at2759"/>
<evidence type="ECO:0000313" key="4">
    <source>
        <dbReference type="EMBL" id="RVX74555.1"/>
    </source>
</evidence>
<accession>A0A438NFR0</accession>
<reference evidence="4 5" key="1">
    <citation type="submission" date="2017-03" db="EMBL/GenBank/DDBJ databases">
        <title>Genomes of endolithic fungi from Antarctica.</title>
        <authorList>
            <person name="Coleine C."/>
            <person name="Masonjones S."/>
            <person name="Stajich J.E."/>
        </authorList>
    </citation>
    <scope>NUCLEOTIDE SEQUENCE [LARGE SCALE GENOMIC DNA]</scope>
    <source>
        <strain evidence="4 5">CCFEE 6314</strain>
    </source>
</reference>
<evidence type="ECO:0000313" key="5">
    <source>
        <dbReference type="Proteomes" id="UP000288859"/>
    </source>
</evidence>
<keyword evidence="1" id="KW-0676">Redox-active center</keyword>
<comment type="caution">
    <text evidence="4">The sequence shown here is derived from an EMBL/GenBank/DDBJ whole genome shotgun (WGS) entry which is preliminary data.</text>
</comment>
<dbReference type="SUPFAM" id="SSF48670">
    <property type="entry name" value="Transducin (heterotrimeric G protein), gamma chain"/>
    <property type="match status" value="1"/>
</dbReference>
<dbReference type="InterPro" id="IPR015898">
    <property type="entry name" value="G-protein_gamma-like_dom"/>
</dbReference>
<evidence type="ECO:0000256" key="2">
    <source>
        <dbReference type="SAM" id="MobiDB-lite"/>
    </source>
</evidence>
<sequence length="218" mass="23679">MPAAYAVRDGGDAKSKKQSMADLKLRRLQELNSRLKEDLERPRVKVAEASMSLINYCNQTRDYMFAQELLQTFSTSIGEVVLIPVTGGIFTVTITHVVPTSEPAESSSSSFVTVTETLLWDRKAEGGFPETKELKNRVRNVIEPGRDLGHIDRSLKKVQSQGQSQSQAQPQVDAEPAGSGTGKATETNPAVHDNDQGIGAIGDAQVKSGNDTRCEDCT</sequence>
<dbReference type="Proteomes" id="UP000288859">
    <property type="component" value="Unassembled WGS sequence"/>
</dbReference>
<feature type="compositionally biased region" description="Low complexity" evidence="2">
    <location>
        <begin position="159"/>
        <end position="171"/>
    </location>
</feature>
<protein>
    <recommendedName>
        <fullName evidence="3">G protein gamma domain-containing protein</fullName>
    </recommendedName>
</protein>
<dbReference type="InterPro" id="IPR011893">
    <property type="entry name" value="Selenoprotein_Rdx-typ"/>
</dbReference>
<name>A0A438NFR0_EXOME</name>
<dbReference type="PANTHER" id="PTHR36417">
    <property type="entry name" value="SELENOPROTEIN DOMAIN PROTEIN (AFU_ORTHOLOGUE AFUA_1G05220)"/>
    <property type="match status" value="1"/>
</dbReference>
<organism evidence="4 5">
    <name type="scientific">Exophiala mesophila</name>
    <name type="common">Black yeast-like fungus</name>
    <dbReference type="NCBI Taxonomy" id="212818"/>
    <lineage>
        <taxon>Eukaryota</taxon>
        <taxon>Fungi</taxon>
        <taxon>Dikarya</taxon>
        <taxon>Ascomycota</taxon>
        <taxon>Pezizomycotina</taxon>
        <taxon>Eurotiomycetes</taxon>
        <taxon>Chaetothyriomycetidae</taxon>
        <taxon>Chaetothyriales</taxon>
        <taxon>Herpotrichiellaceae</taxon>
        <taxon>Exophiala</taxon>
    </lineage>
</organism>